<comment type="caution">
    <text evidence="1">The sequence shown here is derived from an EMBL/GenBank/DDBJ whole genome shotgun (WGS) entry which is preliminary data.</text>
</comment>
<evidence type="ECO:0000313" key="2">
    <source>
        <dbReference type="Proteomes" id="UP001279734"/>
    </source>
</evidence>
<dbReference type="EMBL" id="BSYO01000017">
    <property type="protein sequence ID" value="GMH16859.1"/>
    <property type="molecule type" value="Genomic_DNA"/>
</dbReference>
<protein>
    <submittedName>
        <fullName evidence="1">Uncharacterized protein</fullName>
    </submittedName>
</protein>
<reference evidence="1" key="1">
    <citation type="submission" date="2023-05" db="EMBL/GenBank/DDBJ databases">
        <title>Nepenthes gracilis genome sequencing.</title>
        <authorList>
            <person name="Fukushima K."/>
        </authorList>
    </citation>
    <scope>NUCLEOTIDE SEQUENCE</scope>
    <source>
        <strain evidence="1">SING2019-196</strain>
    </source>
</reference>
<name>A0AAD3XU99_NEPGR</name>
<sequence length="176" mass="18737">MLHVKGRFANQKSTCKSAHQDAVSTISIPADSSAGGGAPSSLDVHDVVDKSQVLNLWKAVSSQRSALEKEATAANHDVHLKKALHADLAREVHVNNVDINESPNSFAVLQILEDSAEMEVDATECKSSIGMGDNELKAPPSVKRSDLNLKAVADCDALPGNQSLDRRGLDSRDSSL</sequence>
<gene>
    <name evidence="1" type="ORF">Nepgr_018700</name>
</gene>
<proteinExistence type="predicted"/>
<organism evidence="1 2">
    <name type="scientific">Nepenthes gracilis</name>
    <name type="common">Slender pitcher plant</name>
    <dbReference type="NCBI Taxonomy" id="150966"/>
    <lineage>
        <taxon>Eukaryota</taxon>
        <taxon>Viridiplantae</taxon>
        <taxon>Streptophyta</taxon>
        <taxon>Embryophyta</taxon>
        <taxon>Tracheophyta</taxon>
        <taxon>Spermatophyta</taxon>
        <taxon>Magnoliopsida</taxon>
        <taxon>eudicotyledons</taxon>
        <taxon>Gunneridae</taxon>
        <taxon>Pentapetalae</taxon>
        <taxon>Caryophyllales</taxon>
        <taxon>Nepenthaceae</taxon>
        <taxon>Nepenthes</taxon>
    </lineage>
</organism>
<keyword evidence="2" id="KW-1185">Reference proteome</keyword>
<dbReference type="AlphaFoldDB" id="A0AAD3XU99"/>
<evidence type="ECO:0000313" key="1">
    <source>
        <dbReference type="EMBL" id="GMH16859.1"/>
    </source>
</evidence>
<accession>A0AAD3XU99</accession>
<dbReference type="Proteomes" id="UP001279734">
    <property type="component" value="Unassembled WGS sequence"/>
</dbReference>